<reference evidence="1 2" key="1">
    <citation type="journal article" date="2015" name="Genome Biol. Evol.">
        <title>The genome of winter moth (Operophtera brumata) provides a genomic perspective on sexual dimorphism and phenology.</title>
        <authorList>
            <person name="Derks M.F."/>
            <person name="Smit S."/>
            <person name="Salis L."/>
            <person name="Schijlen E."/>
            <person name="Bossers A."/>
            <person name="Mateman C."/>
            <person name="Pijl A.S."/>
            <person name="de Ridder D."/>
            <person name="Groenen M.A."/>
            <person name="Visser M.E."/>
            <person name="Megens H.J."/>
        </authorList>
    </citation>
    <scope>NUCLEOTIDE SEQUENCE [LARGE SCALE GENOMIC DNA]</scope>
    <source>
        <strain evidence="1">WM2013NL</strain>
        <tissue evidence="1">Head and thorax</tissue>
    </source>
</reference>
<dbReference type="AlphaFoldDB" id="A0A0L7LTU0"/>
<dbReference type="OrthoDB" id="8110633at2759"/>
<organism evidence="1 2">
    <name type="scientific">Operophtera brumata</name>
    <name type="common">Winter moth</name>
    <name type="synonym">Phalaena brumata</name>
    <dbReference type="NCBI Taxonomy" id="104452"/>
    <lineage>
        <taxon>Eukaryota</taxon>
        <taxon>Metazoa</taxon>
        <taxon>Ecdysozoa</taxon>
        <taxon>Arthropoda</taxon>
        <taxon>Hexapoda</taxon>
        <taxon>Insecta</taxon>
        <taxon>Pterygota</taxon>
        <taxon>Neoptera</taxon>
        <taxon>Endopterygota</taxon>
        <taxon>Lepidoptera</taxon>
        <taxon>Glossata</taxon>
        <taxon>Ditrysia</taxon>
        <taxon>Geometroidea</taxon>
        <taxon>Geometridae</taxon>
        <taxon>Larentiinae</taxon>
        <taxon>Operophtera</taxon>
    </lineage>
</organism>
<evidence type="ECO:0000313" key="2">
    <source>
        <dbReference type="Proteomes" id="UP000037510"/>
    </source>
</evidence>
<name>A0A0L7LTU0_OPEBR</name>
<dbReference type="Proteomes" id="UP000037510">
    <property type="component" value="Unassembled WGS sequence"/>
</dbReference>
<sequence length="180" mass="20047">MSAIEENVVIVPWVGPLSYKNTLSVIVVSQNVEIIQRIAEGLSEVHRKGDRRWKLIVLRSFHLDEVVKQASVTGLIAIDFVIIAIDTSRMFCLEWAKSMLNQVHPDLRSRRVVLVNAYGLPVNAMGVSAEELIAIQSDFKLDILTADVQNSDGATYLARRLLKYLEVSIGVHTGIPNINV</sequence>
<proteinExistence type="predicted"/>
<gene>
    <name evidence="1" type="ORF">OBRU01_01765</name>
</gene>
<comment type="caution">
    <text evidence="1">The sequence shown here is derived from an EMBL/GenBank/DDBJ whole genome shotgun (WGS) entry which is preliminary data.</text>
</comment>
<dbReference type="EMBL" id="JTDY01000113">
    <property type="protein sequence ID" value="KOB78784.1"/>
    <property type="molecule type" value="Genomic_DNA"/>
</dbReference>
<dbReference type="Pfam" id="PF11111">
    <property type="entry name" value="CENP-M"/>
    <property type="match status" value="1"/>
</dbReference>
<accession>A0A0L7LTU0</accession>
<dbReference type="InterPro" id="IPR027417">
    <property type="entry name" value="P-loop_NTPase"/>
</dbReference>
<evidence type="ECO:0000313" key="1">
    <source>
        <dbReference type="EMBL" id="KOB78784.1"/>
    </source>
</evidence>
<dbReference type="Gene3D" id="3.40.50.300">
    <property type="entry name" value="P-loop containing nucleotide triphosphate hydrolases"/>
    <property type="match status" value="1"/>
</dbReference>
<dbReference type="InterPro" id="IPR020987">
    <property type="entry name" value="Centromere_Cenp-M"/>
</dbReference>
<keyword evidence="2" id="KW-1185">Reference proteome</keyword>
<protein>
    <submittedName>
        <fullName evidence="1">Uncharacterized protein</fullName>
    </submittedName>
</protein>